<gene>
    <name evidence="3" type="ORF">C1H46_026763</name>
</gene>
<name>A0A540LMG0_MALBA</name>
<accession>A0A540LMG0</accession>
<evidence type="ECO:0000313" key="3">
    <source>
        <dbReference type="EMBL" id="TQD87675.1"/>
    </source>
</evidence>
<dbReference type="AlphaFoldDB" id="A0A540LMG0"/>
<protein>
    <submittedName>
        <fullName evidence="3">Uncharacterized protein</fullName>
    </submittedName>
</protein>
<proteinExistence type="predicted"/>
<evidence type="ECO:0000256" key="1">
    <source>
        <dbReference type="SAM" id="Coils"/>
    </source>
</evidence>
<feature type="coiled-coil region" evidence="1">
    <location>
        <begin position="58"/>
        <end position="85"/>
    </location>
</feature>
<evidence type="ECO:0000256" key="2">
    <source>
        <dbReference type="SAM" id="MobiDB-lite"/>
    </source>
</evidence>
<dbReference type="Proteomes" id="UP000315295">
    <property type="component" value="Unassembled WGS sequence"/>
</dbReference>
<sequence>MSEYINRCGLDDTRSGSNLNHSGSRPLTYNTEEQREKGSLFSEVESWVICMPIIATRLQLLEMELVALGQRKRKLEKKRANKKKMCTREKKFRKKCSAIKMRSLNGTLLGLASQW</sequence>
<reference evidence="3 4" key="1">
    <citation type="journal article" date="2019" name="G3 (Bethesda)">
        <title>Sequencing of a Wild Apple (Malus baccata) Genome Unravels the Differences Between Cultivated and Wild Apple Species Regarding Disease Resistance and Cold Tolerance.</title>
        <authorList>
            <person name="Chen X."/>
        </authorList>
    </citation>
    <scope>NUCLEOTIDE SEQUENCE [LARGE SCALE GENOMIC DNA]</scope>
    <source>
        <strain evidence="4">cv. Shandingzi</strain>
        <tissue evidence="3">Leaves</tissue>
    </source>
</reference>
<feature type="compositionally biased region" description="Polar residues" evidence="2">
    <location>
        <begin position="15"/>
        <end position="31"/>
    </location>
</feature>
<evidence type="ECO:0000313" key="4">
    <source>
        <dbReference type="Proteomes" id="UP000315295"/>
    </source>
</evidence>
<keyword evidence="4" id="KW-1185">Reference proteome</keyword>
<organism evidence="3 4">
    <name type="scientific">Malus baccata</name>
    <name type="common">Siberian crab apple</name>
    <name type="synonym">Pyrus baccata</name>
    <dbReference type="NCBI Taxonomy" id="106549"/>
    <lineage>
        <taxon>Eukaryota</taxon>
        <taxon>Viridiplantae</taxon>
        <taxon>Streptophyta</taxon>
        <taxon>Embryophyta</taxon>
        <taxon>Tracheophyta</taxon>
        <taxon>Spermatophyta</taxon>
        <taxon>Magnoliopsida</taxon>
        <taxon>eudicotyledons</taxon>
        <taxon>Gunneridae</taxon>
        <taxon>Pentapetalae</taxon>
        <taxon>rosids</taxon>
        <taxon>fabids</taxon>
        <taxon>Rosales</taxon>
        <taxon>Rosaceae</taxon>
        <taxon>Amygdaloideae</taxon>
        <taxon>Maleae</taxon>
        <taxon>Malus</taxon>
    </lineage>
</organism>
<comment type="caution">
    <text evidence="3">The sequence shown here is derived from an EMBL/GenBank/DDBJ whole genome shotgun (WGS) entry which is preliminary data.</text>
</comment>
<dbReference type="EMBL" id="VIEB01000529">
    <property type="protein sequence ID" value="TQD87675.1"/>
    <property type="molecule type" value="Genomic_DNA"/>
</dbReference>
<feature type="region of interest" description="Disordered" evidence="2">
    <location>
        <begin position="12"/>
        <end position="33"/>
    </location>
</feature>
<keyword evidence="1" id="KW-0175">Coiled coil</keyword>